<evidence type="ECO:0000256" key="1">
    <source>
        <dbReference type="ARBA" id="ARBA00004413"/>
    </source>
</evidence>
<sequence length="237" mass="26476">MTRFLHLELPLLHKSRLSQHTETITLYHGEAALIEPIEVDSTKEVINIAETGGITKSGRIYTLDALRKKGLSIGARDAIIEATKAPVWAKEVEEFLKTIQHSEYKLLDQMNKTPAQISLLSLFLNSESHRNLLLRVLNEAHVAQDITVERFSGMANNITSRGCLTFFGEEVPTKGRGHNHPLHISIKCGDYMIARVLIDNGSSLNILPKATLDKLRSINSQLRTSSVIVRVFDGSKR</sequence>
<keyword evidence="4" id="KW-1185">Reference proteome</keyword>
<dbReference type="GO" id="GO:0005886">
    <property type="term" value="C:plasma membrane"/>
    <property type="evidence" value="ECO:0007669"/>
    <property type="project" value="UniProtKB-SubCell"/>
</dbReference>
<comment type="subcellular location">
    <subcellularLocation>
        <location evidence="1">Cell membrane</location>
        <topology evidence="1">Peripheral membrane protein</topology>
        <orientation evidence="1">Cytoplasmic side</orientation>
    </subcellularLocation>
</comment>
<comment type="caution">
    <text evidence="3">The sequence shown here is derived from an EMBL/GenBank/DDBJ whole genome shotgun (WGS) entry which is preliminary data.</text>
</comment>
<evidence type="ECO:0000313" key="3">
    <source>
        <dbReference type="EMBL" id="RDY07281.1"/>
    </source>
</evidence>
<evidence type="ECO:0000256" key="2">
    <source>
        <dbReference type="PROSITE-ProRule" id="PRU00023"/>
    </source>
</evidence>
<dbReference type="Gene3D" id="1.25.40.20">
    <property type="entry name" value="Ankyrin repeat-containing domain"/>
    <property type="match status" value="1"/>
</dbReference>
<evidence type="ECO:0000313" key="4">
    <source>
        <dbReference type="Proteomes" id="UP000257109"/>
    </source>
</evidence>
<reference evidence="3" key="1">
    <citation type="submission" date="2018-05" db="EMBL/GenBank/DDBJ databases">
        <title>Draft genome of Mucuna pruriens seed.</title>
        <authorList>
            <person name="Nnadi N.E."/>
            <person name="Vos R."/>
            <person name="Hasami M.H."/>
            <person name="Devisetty U.K."/>
            <person name="Aguiy J.C."/>
        </authorList>
    </citation>
    <scope>NUCLEOTIDE SEQUENCE [LARGE SCALE GENOMIC DNA]</scope>
    <source>
        <strain evidence="3">JCA_2017</strain>
    </source>
</reference>
<dbReference type="Proteomes" id="UP000257109">
    <property type="component" value="Unassembled WGS sequence"/>
</dbReference>
<dbReference type="PANTHER" id="PTHR32108">
    <property type="entry name" value="DNA-DIRECTED RNA POLYMERASE SUBUNIT ALPHA"/>
    <property type="match status" value="1"/>
</dbReference>
<keyword evidence="2" id="KW-0040">ANK repeat</keyword>
<name>A0A371HWV1_MUCPR</name>
<feature type="repeat" description="ANK" evidence="2">
    <location>
        <begin position="177"/>
        <end position="209"/>
    </location>
</feature>
<dbReference type="InterPro" id="IPR002110">
    <property type="entry name" value="Ankyrin_rpt"/>
</dbReference>
<dbReference type="PROSITE" id="PS50088">
    <property type="entry name" value="ANK_REPEAT"/>
    <property type="match status" value="1"/>
</dbReference>
<dbReference type="InterPro" id="IPR036770">
    <property type="entry name" value="Ankyrin_rpt-contain_sf"/>
</dbReference>
<organism evidence="3 4">
    <name type="scientific">Mucuna pruriens</name>
    <name type="common">Velvet bean</name>
    <name type="synonym">Dolichos pruriens</name>
    <dbReference type="NCBI Taxonomy" id="157652"/>
    <lineage>
        <taxon>Eukaryota</taxon>
        <taxon>Viridiplantae</taxon>
        <taxon>Streptophyta</taxon>
        <taxon>Embryophyta</taxon>
        <taxon>Tracheophyta</taxon>
        <taxon>Spermatophyta</taxon>
        <taxon>Magnoliopsida</taxon>
        <taxon>eudicotyledons</taxon>
        <taxon>Gunneridae</taxon>
        <taxon>Pentapetalae</taxon>
        <taxon>rosids</taxon>
        <taxon>fabids</taxon>
        <taxon>Fabales</taxon>
        <taxon>Fabaceae</taxon>
        <taxon>Papilionoideae</taxon>
        <taxon>50 kb inversion clade</taxon>
        <taxon>NPAAA clade</taxon>
        <taxon>indigoferoid/millettioid clade</taxon>
        <taxon>Phaseoleae</taxon>
        <taxon>Mucuna</taxon>
    </lineage>
</organism>
<protein>
    <submittedName>
        <fullName evidence="3">Uncharacterized protein</fullName>
    </submittedName>
</protein>
<dbReference type="EMBL" id="QJKJ01001504">
    <property type="protein sequence ID" value="RDY07281.1"/>
    <property type="molecule type" value="Genomic_DNA"/>
</dbReference>
<dbReference type="PANTHER" id="PTHR32108:SF9">
    <property type="entry name" value="REVERSE TRANSCRIPTASE RNASE H-LIKE DOMAIN-CONTAINING PROTEIN"/>
    <property type="match status" value="1"/>
</dbReference>
<accession>A0A371HWV1</accession>
<proteinExistence type="predicted"/>
<gene>
    <name evidence="3" type="ORF">CR513_08622</name>
</gene>
<dbReference type="OrthoDB" id="1724165at2759"/>
<dbReference type="AlphaFoldDB" id="A0A371HWV1"/>
<feature type="non-terminal residue" evidence="3">
    <location>
        <position position="1"/>
    </location>
</feature>